<evidence type="ECO:0000256" key="2">
    <source>
        <dbReference type="ARBA" id="ARBA00007520"/>
    </source>
</evidence>
<feature type="transmembrane region" description="Helical" evidence="7">
    <location>
        <begin position="253"/>
        <end position="274"/>
    </location>
</feature>
<feature type="transmembrane region" description="Helical" evidence="7">
    <location>
        <begin position="417"/>
        <end position="439"/>
    </location>
</feature>
<gene>
    <name evidence="9" type="ORF">QBC40DRAFT_282209</name>
</gene>
<organism evidence="9 10">
    <name type="scientific">Triangularia verruculosa</name>
    <dbReference type="NCBI Taxonomy" id="2587418"/>
    <lineage>
        <taxon>Eukaryota</taxon>
        <taxon>Fungi</taxon>
        <taxon>Dikarya</taxon>
        <taxon>Ascomycota</taxon>
        <taxon>Pezizomycotina</taxon>
        <taxon>Sordariomycetes</taxon>
        <taxon>Sordariomycetidae</taxon>
        <taxon>Sordariales</taxon>
        <taxon>Podosporaceae</taxon>
        <taxon>Triangularia</taxon>
    </lineage>
</organism>
<feature type="transmembrane region" description="Helical" evidence="7">
    <location>
        <begin position="523"/>
        <end position="544"/>
    </location>
</feature>
<feature type="compositionally biased region" description="Polar residues" evidence="6">
    <location>
        <begin position="24"/>
        <end position="33"/>
    </location>
</feature>
<evidence type="ECO:0000256" key="7">
    <source>
        <dbReference type="SAM" id="Phobius"/>
    </source>
</evidence>
<evidence type="ECO:0000259" key="8">
    <source>
        <dbReference type="PROSITE" id="PS50850"/>
    </source>
</evidence>
<dbReference type="Proteomes" id="UP001303160">
    <property type="component" value="Unassembled WGS sequence"/>
</dbReference>
<feature type="transmembrane region" description="Helical" evidence="7">
    <location>
        <begin position="451"/>
        <end position="474"/>
    </location>
</feature>
<dbReference type="InterPro" id="IPR020846">
    <property type="entry name" value="MFS_dom"/>
</dbReference>
<dbReference type="InterPro" id="IPR036259">
    <property type="entry name" value="MFS_trans_sf"/>
</dbReference>
<feature type="transmembrane region" description="Helical" evidence="7">
    <location>
        <begin position="123"/>
        <end position="147"/>
    </location>
</feature>
<dbReference type="Gene3D" id="1.20.1250.20">
    <property type="entry name" value="MFS general substrate transporter like domains"/>
    <property type="match status" value="2"/>
</dbReference>
<feature type="transmembrane region" description="Helical" evidence="7">
    <location>
        <begin position="360"/>
        <end position="380"/>
    </location>
</feature>
<evidence type="ECO:0000256" key="1">
    <source>
        <dbReference type="ARBA" id="ARBA00004141"/>
    </source>
</evidence>
<keyword evidence="4 7" id="KW-1133">Transmembrane helix</keyword>
<reference evidence="9" key="1">
    <citation type="journal article" date="2023" name="Mol. Phylogenet. Evol.">
        <title>Genome-scale phylogeny and comparative genomics of the fungal order Sordariales.</title>
        <authorList>
            <person name="Hensen N."/>
            <person name="Bonometti L."/>
            <person name="Westerberg I."/>
            <person name="Brannstrom I.O."/>
            <person name="Guillou S."/>
            <person name="Cros-Aarteil S."/>
            <person name="Calhoun S."/>
            <person name="Haridas S."/>
            <person name="Kuo A."/>
            <person name="Mondo S."/>
            <person name="Pangilinan J."/>
            <person name="Riley R."/>
            <person name="LaButti K."/>
            <person name="Andreopoulos B."/>
            <person name="Lipzen A."/>
            <person name="Chen C."/>
            <person name="Yan M."/>
            <person name="Daum C."/>
            <person name="Ng V."/>
            <person name="Clum A."/>
            <person name="Steindorff A."/>
            <person name="Ohm R.A."/>
            <person name="Martin F."/>
            <person name="Silar P."/>
            <person name="Natvig D.O."/>
            <person name="Lalanne C."/>
            <person name="Gautier V."/>
            <person name="Ament-Velasquez S.L."/>
            <person name="Kruys A."/>
            <person name="Hutchinson M.I."/>
            <person name="Powell A.J."/>
            <person name="Barry K."/>
            <person name="Miller A.N."/>
            <person name="Grigoriev I.V."/>
            <person name="Debuchy R."/>
            <person name="Gladieux P."/>
            <person name="Hiltunen Thoren M."/>
            <person name="Johannesson H."/>
        </authorList>
    </citation>
    <scope>NUCLEOTIDE SEQUENCE</scope>
    <source>
        <strain evidence="9">CBS 315.58</strain>
    </source>
</reference>
<evidence type="ECO:0000256" key="4">
    <source>
        <dbReference type="ARBA" id="ARBA00022989"/>
    </source>
</evidence>
<comment type="similarity">
    <text evidence="2">Belongs to the major facilitator superfamily. TCR/Tet family.</text>
</comment>
<evidence type="ECO:0000256" key="5">
    <source>
        <dbReference type="ARBA" id="ARBA00023136"/>
    </source>
</evidence>
<protein>
    <submittedName>
        <fullName evidence="9">Multidrug efflux system protein</fullName>
    </submittedName>
</protein>
<dbReference type="SUPFAM" id="SSF103473">
    <property type="entry name" value="MFS general substrate transporter"/>
    <property type="match status" value="1"/>
</dbReference>
<comment type="caution">
    <text evidence="9">The sequence shown here is derived from an EMBL/GenBank/DDBJ whole genome shotgun (WGS) entry which is preliminary data.</text>
</comment>
<evidence type="ECO:0000313" key="9">
    <source>
        <dbReference type="EMBL" id="KAK4199272.1"/>
    </source>
</evidence>
<feature type="transmembrane region" description="Helical" evidence="7">
    <location>
        <begin position="327"/>
        <end position="348"/>
    </location>
</feature>
<dbReference type="InterPro" id="IPR011701">
    <property type="entry name" value="MFS"/>
</dbReference>
<feature type="compositionally biased region" description="Basic residues" evidence="6">
    <location>
        <begin position="1"/>
        <end position="11"/>
    </location>
</feature>
<evidence type="ECO:0000313" key="10">
    <source>
        <dbReference type="Proteomes" id="UP001303160"/>
    </source>
</evidence>
<dbReference type="PANTHER" id="PTHR23501">
    <property type="entry name" value="MAJOR FACILITATOR SUPERFAMILY"/>
    <property type="match status" value="1"/>
</dbReference>
<keyword evidence="5 7" id="KW-0472">Membrane</keyword>
<dbReference type="AlphaFoldDB" id="A0AAN6XK64"/>
<feature type="transmembrane region" description="Helical" evidence="7">
    <location>
        <begin position="153"/>
        <end position="174"/>
    </location>
</feature>
<feature type="transmembrane region" description="Helical" evidence="7">
    <location>
        <begin position="56"/>
        <end position="82"/>
    </location>
</feature>
<dbReference type="PROSITE" id="PS50850">
    <property type="entry name" value="MFS"/>
    <property type="match status" value="1"/>
</dbReference>
<feature type="transmembrane region" description="Helical" evidence="7">
    <location>
        <begin position="214"/>
        <end position="233"/>
    </location>
</feature>
<sequence>MEKRSLSHRRLPSNPEVDKFPGTTEVSSSCDGPSNPSHEFAALTNAEPQYVEGFKLVTLLASVTVVVFLMMLDTSILATAIPRITDEFSSLSDVGWYTSIYQLASAALQPLTGKIYQKFKTQWTFVAFFAIFEIGSAICGASVASWMLITGRAIAGIGGAGLINGALTILGTSVPMSRRPTYTGIMMGFSQLGIIAGPLVGGAFTSYVSWRWCFYVNLPIGAFVFVALSLVHIPDAFQKPRAIDVLRRIYIELDLLGFALLAPAAVQLMLALSWGGNLYPWSSATIIGLFSGAGATTIVFLVWDWYLGDTALIPLSLVTKRAVWTSALTNCCLLFIVYVAGFFLPIYFQAVHGVTPIMSGVYVMASIISQLVLAVMVGPLVQKTGYVIPYAVSAGVIGAISNGLYSTFSPTTPPVQYILYQILGGIGRGAGMQMPLLAVQAILAPQDIAMGTCILVFFQNLGVSILLAAANALFGETLQSELSLAVPYSKAILEAGATKFRGVVQEEHLPAVLEAWSKSIDNVFYMAAAAGGVAVFTALGMGWVDIRKNGGRKKTERDAEDN</sequence>
<dbReference type="GO" id="GO:0005886">
    <property type="term" value="C:plasma membrane"/>
    <property type="evidence" value="ECO:0007669"/>
    <property type="project" value="TreeGrafter"/>
</dbReference>
<dbReference type="CDD" id="cd17502">
    <property type="entry name" value="MFS_Azr1_MDR_like"/>
    <property type="match status" value="1"/>
</dbReference>
<dbReference type="PANTHER" id="PTHR23501:SF193">
    <property type="entry name" value="MULTIDRUG TRANSPORTER, PUTATIVE (AFU_ORTHOLOGUE AFUA_8G00940)-RELATED"/>
    <property type="match status" value="1"/>
</dbReference>
<keyword evidence="10" id="KW-1185">Reference proteome</keyword>
<evidence type="ECO:0000256" key="6">
    <source>
        <dbReference type="SAM" id="MobiDB-lite"/>
    </source>
</evidence>
<evidence type="ECO:0000256" key="3">
    <source>
        <dbReference type="ARBA" id="ARBA00022692"/>
    </source>
</evidence>
<dbReference type="Pfam" id="PF07690">
    <property type="entry name" value="MFS_1"/>
    <property type="match status" value="1"/>
</dbReference>
<proteinExistence type="inferred from homology"/>
<dbReference type="EMBL" id="MU863934">
    <property type="protein sequence ID" value="KAK4199272.1"/>
    <property type="molecule type" value="Genomic_DNA"/>
</dbReference>
<dbReference type="GO" id="GO:0022857">
    <property type="term" value="F:transmembrane transporter activity"/>
    <property type="evidence" value="ECO:0007669"/>
    <property type="project" value="InterPro"/>
</dbReference>
<name>A0AAN6XK64_9PEZI</name>
<keyword evidence="3 7" id="KW-0812">Transmembrane</keyword>
<feature type="transmembrane region" description="Helical" evidence="7">
    <location>
        <begin position="94"/>
        <end position="111"/>
    </location>
</feature>
<feature type="transmembrane region" description="Helical" evidence="7">
    <location>
        <begin position="387"/>
        <end position="405"/>
    </location>
</feature>
<feature type="transmembrane region" description="Helical" evidence="7">
    <location>
        <begin position="186"/>
        <end position="208"/>
    </location>
</feature>
<feature type="region of interest" description="Disordered" evidence="6">
    <location>
        <begin position="1"/>
        <end position="33"/>
    </location>
</feature>
<accession>A0AAN6XK64</accession>
<feature type="domain" description="Major facilitator superfamily (MFS) profile" evidence="8">
    <location>
        <begin position="59"/>
        <end position="508"/>
    </location>
</feature>
<feature type="transmembrane region" description="Helical" evidence="7">
    <location>
        <begin position="286"/>
        <end position="306"/>
    </location>
</feature>
<comment type="subcellular location">
    <subcellularLocation>
        <location evidence="1">Membrane</location>
        <topology evidence="1">Multi-pass membrane protein</topology>
    </subcellularLocation>
</comment>
<reference evidence="9" key="2">
    <citation type="submission" date="2023-05" db="EMBL/GenBank/DDBJ databases">
        <authorList>
            <consortium name="Lawrence Berkeley National Laboratory"/>
            <person name="Steindorff A."/>
            <person name="Hensen N."/>
            <person name="Bonometti L."/>
            <person name="Westerberg I."/>
            <person name="Brannstrom I.O."/>
            <person name="Guillou S."/>
            <person name="Cros-Aarteil S."/>
            <person name="Calhoun S."/>
            <person name="Haridas S."/>
            <person name="Kuo A."/>
            <person name="Mondo S."/>
            <person name="Pangilinan J."/>
            <person name="Riley R."/>
            <person name="Labutti K."/>
            <person name="Andreopoulos B."/>
            <person name="Lipzen A."/>
            <person name="Chen C."/>
            <person name="Yanf M."/>
            <person name="Daum C."/>
            <person name="Ng V."/>
            <person name="Clum A."/>
            <person name="Ohm R."/>
            <person name="Martin F."/>
            <person name="Silar P."/>
            <person name="Natvig D."/>
            <person name="Lalanne C."/>
            <person name="Gautier V."/>
            <person name="Ament-Velasquez S.L."/>
            <person name="Kruys A."/>
            <person name="Hutchinson M.I."/>
            <person name="Powell A.J."/>
            <person name="Barry K."/>
            <person name="Miller A.N."/>
            <person name="Grigoriev I.V."/>
            <person name="Debuchy R."/>
            <person name="Gladieux P."/>
            <person name="Thoren M.H."/>
            <person name="Johannesson H."/>
        </authorList>
    </citation>
    <scope>NUCLEOTIDE SEQUENCE</scope>
    <source>
        <strain evidence="9">CBS 315.58</strain>
    </source>
</reference>